<reference evidence="1 2" key="2">
    <citation type="journal article" date="2022" name="Mol. Biol. Evol.">
        <title>Comparative Genomics Reveals Insights into the Divergent Evolution of Astigmatic Mites and Household Pest Adaptations.</title>
        <authorList>
            <person name="Xiong Q."/>
            <person name="Wan A.T."/>
            <person name="Liu X."/>
            <person name="Fung C.S."/>
            <person name="Xiao X."/>
            <person name="Malainual N."/>
            <person name="Hou J."/>
            <person name="Wang L."/>
            <person name="Wang M."/>
            <person name="Yang K.Y."/>
            <person name="Cui Y."/>
            <person name="Leung E.L."/>
            <person name="Nong W."/>
            <person name="Shin S.K."/>
            <person name="Au S.W."/>
            <person name="Jeong K.Y."/>
            <person name="Chew F.T."/>
            <person name="Hui J.H."/>
            <person name="Leung T.F."/>
            <person name="Tungtrongchitr A."/>
            <person name="Zhong N."/>
            <person name="Liu Z."/>
            <person name="Tsui S.K."/>
        </authorList>
    </citation>
    <scope>NUCLEOTIDE SEQUENCE [LARGE SCALE GENOMIC DNA]</scope>
    <source>
        <strain evidence="1">Derp</strain>
    </source>
</reference>
<accession>A0ABQ8J2A9</accession>
<proteinExistence type="predicted"/>
<dbReference type="EMBL" id="NJHN03000088">
    <property type="protein sequence ID" value="KAH9416698.1"/>
    <property type="molecule type" value="Genomic_DNA"/>
</dbReference>
<evidence type="ECO:0000313" key="2">
    <source>
        <dbReference type="Proteomes" id="UP000887458"/>
    </source>
</evidence>
<name>A0ABQ8J2A9_DERPT</name>
<dbReference type="Proteomes" id="UP000887458">
    <property type="component" value="Unassembled WGS sequence"/>
</dbReference>
<gene>
    <name evidence="1" type="ORF">DERP_012166</name>
</gene>
<evidence type="ECO:0000313" key="1">
    <source>
        <dbReference type="EMBL" id="KAH9416698.1"/>
    </source>
</evidence>
<keyword evidence="2" id="KW-1185">Reference proteome</keyword>
<comment type="caution">
    <text evidence="1">The sequence shown here is derived from an EMBL/GenBank/DDBJ whole genome shotgun (WGS) entry which is preliminary data.</text>
</comment>
<reference evidence="1 2" key="1">
    <citation type="journal article" date="2018" name="J. Allergy Clin. Immunol.">
        <title>High-quality assembly of Dermatophagoides pteronyssinus genome and transcriptome reveals a wide range of novel allergens.</title>
        <authorList>
            <person name="Liu X.Y."/>
            <person name="Yang K.Y."/>
            <person name="Wang M.Q."/>
            <person name="Kwok J.S."/>
            <person name="Zeng X."/>
            <person name="Yang Z."/>
            <person name="Xiao X.J."/>
            <person name="Lau C.P."/>
            <person name="Li Y."/>
            <person name="Huang Z.M."/>
            <person name="Ba J.G."/>
            <person name="Yim A.K."/>
            <person name="Ouyang C.Y."/>
            <person name="Ngai S.M."/>
            <person name="Chan T.F."/>
            <person name="Leung E.L."/>
            <person name="Liu L."/>
            <person name="Liu Z.G."/>
            <person name="Tsui S.K."/>
        </authorList>
    </citation>
    <scope>NUCLEOTIDE SEQUENCE [LARGE SCALE GENOMIC DNA]</scope>
    <source>
        <strain evidence="1">Derp</strain>
    </source>
</reference>
<protein>
    <submittedName>
        <fullName evidence="1">Uncharacterized protein</fullName>
    </submittedName>
</protein>
<organism evidence="1 2">
    <name type="scientific">Dermatophagoides pteronyssinus</name>
    <name type="common">European house dust mite</name>
    <dbReference type="NCBI Taxonomy" id="6956"/>
    <lineage>
        <taxon>Eukaryota</taxon>
        <taxon>Metazoa</taxon>
        <taxon>Ecdysozoa</taxon>
        <taxon>Arthropoda</taxon>
        <taxon>Chelicerata</taxon>
        <taxon>Arachnida</taxon>
        <taxon>Acari</taxon>
        <taxon>Acariformes</taxon>
        <taxon>Sarcoptiformes</taxon>
        <taxon>Astigmata</taxon>
        <taxon>Psoroptidia</taxon>
        <taxon>Analgoidea</taxon>
        <taxon>Pyroglyphidae</taxon>
        <taxon>Dermatophagoidinae</taxon>
        <taxon>Dermatophagoides</taxon>
    </lineage>
</organism>
<sequence>MINFDRITAEISIQVSQVHTKKVVQSRIKSKHSNLISIEICSSRGSDCDLFENLARSRGDTGEFATVLL</sequence>